<proteinExistence type="predicted"/>
<evidence type="ECO:0000313" key="3">
    <source>
        <dbReference type="Proteomes" id="UP000516369"/>
    </source>
</evidence>
<dbReference type="KEGG" id="dvn:HQ394_18505"/>
<name>A0A7H1N5F3_9PROT</name>
<accession>A0A7H1N5F3</accession>
<sequence length="188" mass="20309">MVAMLAFSARPAAAESRAYQLDPTHLSIAFLVSHVGFAKTLGLFRSAEGSFVFDESIPQVKDIQVVIPTASVFTNNEARDTHLRSADFLAAEQYPTITFTGTSAQPTGEHTGTVTGDLSIRGVTKPVTLDVVWNKSGDYPFGDHHYAIGLSARTTIKRSDFGMTYALAGGLVADEVEIILEFEAIRQP</sequence>
<dbReference type="InterPro" id="IPR007372">
    <property type="entry name" value="Lipid/polyisoprenoid-bd_YceI"/>
</dbReference>
<dbReference type="SUPFAM" id="SSF101874">
    <property type="entry name" value="YceI-like"/>
    <property type="match status" value="1"/>
</dbReference>
<gene>
    <name evidence="2" type="ORF">HQ394_18505</name>
</gene>
<dbReference type="PANTHER" id="PTHR34406:SF1">
    <property type="entry name" value="PROTEIN YCEI"/>
    <property type="match status" value="1"/>
</dbReference>
<protein>
    <submittedName>
        <fullName evidence="2">YceI family protein</fullName>
    </submittedName>
</protein>
<dbReference type="Pfam" id="PF04264">
    <property type="entry name" value="YceI"/>
    <property type="match status" value="1"/>
</dbReference>
<reference evidence="2 3" key="1">
    <citation type="submission" date="2020-05" db="EMBL/GenBank/DDBJ databases">
        <title>Complete closed genome sequence of Defluviicoccus vanus.</title>
        <authorList>
            <person name="Bessarab I."/>
            <person name="Arumugam K."/>
            <person name="Maszenan A.M."/>
            <person name="Seviour R.J."/>
            <person name="Williams R.B."/>
        </authorList>
    </citation>
    <scope>NUCLEOTIDE SEQUENCE [LARGE SCALE GENOMIC DNA]</scope>
    <source>
        <strain evidence="2 3">Ben 114</strain>
    </source>
</reference>
<organism evidence="2 3">
    <name type="scientific">Defluviicoccus vanus</name>
    <dbReference type="NCBI Taxonomy" id="111831"/>
    <lineage>
        <taxon>Bacteria</taxon>
        <taxon>Pseudomonadati</taxon>
        <taxon>Pseudomonadota</taxon>
        <taxon>Alphaproteobacteria</taxon>
        <taxon>Rhodospirillales</taxon>
        <taxon>Rhodospirillaceae</taxon>
        <taxon>Defluviicoccus</taxon>
    </lineage>
</organism>
<evidence type="ECO:0000259" key="1">
    <source>
        <dbReference type="SMART" id="SM00867"/>
    </source>
</evidence>
<dbReference type="InterPro" id="IPR036761">
    <property type="entry name" value="TTHA0802/YceI-like_sf"/>
</dbReference>
<dbReference type="EMBL" id="CP053923">
    <property type="protein sequence ID" value="QNT70939.1"/>
    <property type="molecule type" value="Genomic_DNA"/>
</dbReference>
<dbReference type="AlphaFoldDB" id="A0A7H1N5F3"/>
<dbReference type="Gene3D" id="2.40.128.110">
    <property type="entry name" value="Lipid/polyisoprenoid-binding, YceI-like"/>
    <property type="match status" value="1"/>
</dbReference>
<evidence type="ECO:0000313" key="2">
    <source>
        <dbReference type="EMBL" id="QNT70939.1"/>
    </source>
</evidence>
<keyword evidence="3" id="KW-1185">Reference proteome</keyword>
<dbReference type="Proteomes" id="UP000516369">
    <property type="component" value="Chromosome"/>
</dbReference>
<dbReference type="PANTHER" id="PTHR34406">
    <property type="entry name" value="PROTEIN YCEI"/>
    <property type="match status" value="1"/>
</dbReference>
<dbReference type="SMART" id="SM00867">
    <property type="entry name" value="YceI"/>
    <property type="match status" value="1"/>
</dbReference>
<feature type="domain" description="Lipid/polyisoprenoid-binding YceI-like" evidence="1">
    <location>
        <begin position="18"/>
        <end position="185"/>
    </location>
</feature>